<dbReference type="RefSeq" id="WP_216683196.1">
    <property type="nucleotide sequence ID" value="NZ_JAHLZN010000001.1"/>
</dbReference>
<accession>A0ABS6GWJ1</accession>
<reference evidence="1 2" key="1">
    <citation type="submission" date="2021-06" db="EMBL/GenBank/DDBJ databases">
        <title>Staphylococcus lentus K169 genome sequencing.</title>
        <authorList>
            <person name="Sundareshan S."/>
            <person name="Akhila D.S."/>
            <person name="Prachi D."/>
            <person name="Sivakumar R."/>
            <person name="Rajendhran J."/>
            <person name="Isloor S."/>
            <person name="Hegde N.R."/>
        </authorList>
    </citation>
    <scope>NUCLEOTIDE SEQUENCE [LARGE SCALE GENOMIC DNA]</scope>
    <source>
        <strain evidence="1 2">K169</strain>
    </source>
</reference>
<sequence>MAHLMTHFDNEERQAEKEQTDYYMNFIAMLNSNPQSKEDFNQVKKFIKEIQPNKKEKQTSKPAKKYQWNERVQKKIEAIEAKKRAEQNM</sequence>
<name>A0ABS6GWJ1_MAMLE</name>
<keyword evidence="2" id="KW-1185">Reference proteome</keyword>
<protein>
    <submittedName>
        <fullName evidence="1">Uncharacterized protein</fullName>
    </submittedName>
</protein>
<gene>
    <name evidence="1" type="ORF">KQ656_01195</name>
</gene>
<proteinExistence type="predicted"/>
<evidence type="ECO:0000313" key="1">
    <source>
        <dbReference type="EMBL" id="MBU6112550.1"/>
    </source>
</evidence>
<evidence type="ECO:0000313" key="2">
    <source>
        <dbReference type="Proteomes" id="UP000770161"/>
    </source>
</evidence>
<comment type="caution">
    <text evidence="1">The sequence shown here is derived from an EMBL/GenBank/DDBJ whole genome shotgun (WGS) entry which is preliminary data.</text>
</comment>
<organism evidence="1 2">
    <name type="scientific">Mammaliicoccus lentus</name>
    <name type="common">Staphylococcus lentus</name>
    <dbReference type="NCBI Taxonomy" id="42858"/>
    <lineage>
        <taxon>Bacteria</taxon>
        <taxon>Bacillati</taxon>
        <taxon>Bacillota</taxon>
        <taxon>Bacilli</taxon>
        <taxon>Bacillales</taxon>
        <taxon>Staphylococcaceae</taxon>
        <taxon>Mammaliicoccus</taxon>
    </lineage>
</organism>
<dbReference type="EMBL" id="JAHLZN010000001">
    <property type="protein sequence ID" value="MBU6112550.1"/>
    <property type="molecule type" value="Genomic_DNA"/>
</dbReference>
<dbReference type="Proteomes" id="UP000770161">
    <property type="component" value="Unassembled WGS sequence"/>
</dbReference>